<proteinExistence type="predicted"/>
<comment type="function">
    <text evidence="2">Could be a virulence factor.</text>
</comment>
<accession>A0ABT3R443</accession>
<dbReference type="Pfam" id="PF13091">
    <property type="entry name" value="PLDc_2"/>
    <property type="match status" value="1"/>
</dbReference>
<evidence type="ECO:0000313" key="12">
    <source>
        <dbReference type="Proteomes" id="UP001300261"/>
    </source>
</evidence>
<evidence type="ECO:0000256" key="4">
    <source>
        <dbReference type="ARBA" id="ARBA00018392"/>
    </source>
</evidence>
<feature type="domain" description="PLD phosphodiesterase" evidence="10">
    <location>
        <begin position="229"/>
        <end position="256"/>
    </location>
</feature>
<dbReference type="InterPro" id="IPR001736">
    <property type="entry name" value="PLipase_D/transphosphatidylase"/>
</dbReference>
<name>A0ABT3R443_9HYPH</name>
<dbReference type="Gene3D" id="3.30.870.10">
    <property type="entry name" value="Endonuclease Chain A"/>
    <property type="match status" value="2"/>
</dbReference>
<comment type="caution">
    <text evidence="11">The sequence shown here is derived from an EMBL/GenBank/DDBJ whole genome shotgun (WGS) entry which is preliminary data.</text>
</comment>
<dbReference type="Pfam" id="PF00614">
    <property type="entry name" value="PLDc"/>
    <property type="match status" value="1"/>
</dbReference>
<dbReference type="PANTHER" id="PTHR18896:SF76">
    <property type="entry name" value="PHOSPHOLIPASE"/>
    <property type="match status" value="1"/>
</dbReference>
<keyword evidence="12" id="KW-1185">Reference proteome</keyword>
<sequence length="364" mass="40784">MRLDTMHPFYASHHQKIIAIDDTVAFVGGVDLTTGRWDTRAHLSRDRRRRGLNGRRHGPVRDVQMIVDSDAAVALADLVRERWRLATGEALRPCGRDGDVWPEGLEPQFNDHTVGISRTMPDWRKGTAVSEILHLAEDMLRSARDLVYVEAQYFCSVRIGRVVEELLERPGGPEVVVITSRTLPGVVETWAMGGNRDRLIRRLKKADREDRLRVYYPLAARTDGDRHEVEILVHSKVLIVDDRILRVGSSNLNNRSFGIDTECDLVIEADDEATAETIRRQCRGLMADLAGVSVAALDEAVRSEGSFLRGLDRLAARTGRLKAFSAMQEEGPTGQLPGTRFFDPQERFELPWVTPRRSGGDGGS</sequence>
<evidence type="ECO:0000259" key="10">
    <source>
        <dbReference type="PROSITE" id="PS50035"/>
    </source>
</evidence>
<keyword evidence="5" id="KW-0964">Secreted</keyword>
<evidence type="ECO:0000313" key="11">
    <source>
        <dbReference type="EMBL" id="MCX2723964.1"/>
    </source>
</evidence>
<evidence type="ECO:0000256" key="6">
    <source>
        <dbReference type="ARBA" id="ARBA00022737"/>
    </source>
</evidence>
<comment type="subcellular location">
    <subcellularLocation>
        <location evidence="3">Secreted</location>
    </subcellularLocation>
</comment>
<dbReference type="Proteomes" id="UP001300261">
    <property type="component" value="Unassembled WGS sequence"/>
</dbReference>
<dbReference type="InterPro" id="IPR025202">
    <property type="entry name" value="PLD-like_dom"/>
</dbReference>
<dbReference type="SMART" id="SM00155">
    <property type="entry name" value="PLDc"/>
    <property type="match status" value="2"/>
</dbReference>
<gene>
    <name evidence="11" type="ORF">ON753_16545</name>
</gene>
<protein>
    <recommendedName>
        <fullName evidence="4">Phospholipase D</fullName>
    </recommendedName>
    <alternativeName>
        <fullName evidence="9">Choline phosphatase</fullName>
    </alternativeName>
</protein>
<evidence type="ECO:0000256" key="7">
    <source>
        <dbReference type="ARBA" id="ARBA00022801"/>
    </source>
</evidence>
<dbReference type="SUPFAM" id="SSF56024">
    <property type="entry name" value="Phospholipase D/nuclease"/>
    <property type="match status" value="2"/>
</dbReference>
<keyword evidence="8" id="KW-0443">Lipid metabolism</keyword>
<evidence type="ECO:0000256" key="2">
    <source>
        <dbReference type="ARBA" id="ARBA00003145"/>
    </source>
</evidence>
<dbReference type="CDD" id="cd09143">
    <property type="entry name" value="PLDc_vPLD1_2_like_bac_2"/>
    <property type="match status" value="1"/>
</dbReference>
<feature type="domain" description="PLD phosphodiesterase" evidence="10">
    <location>
        <begin position="9"/>
        <end position="36"/>
    </location>
</feature>
<comment type="catalytic activity">
    <reaction evidence="1">
        <text>a 1,2-diacyl-sn-glycero-3-phosphocholine + H2O = a 1,2-diacyl-sn-glycero-3-phosphate + choline + H(+)</text>
        <dbReference type="Rhea" id="RHEA:14445"/>
        <dbReference type="ChEBI" id="CHEBI:15354"/>
        <dbReference type="ChEBI" id="CHEBI:15377"/>
        <dbReference type="ChEBI" id="CHEBI:15378"/>
        <dbReference type="ChEBI" id="CHEBI:57643"/>
        <dbReference type="ChEBI" id="CHEBI:58608"/>
        <dbReference type="EC" id="3.1.4.4"/>
    </reaction>
</comment>
<evidence type="ECO:0000256" key="3">
    <source>
        <dbReference type="ARBA" id="ARBA00004613"/>
    </source>
</evidence>
<organism evidence="11 12">
    <name type="scientific">Roseibium salinum</name>
    <dbReference type="NCBI Taxonomy" id="1604349"/>
    <lineage>
        <taxon>Bacteria</taxon>
        <taxon>Pseudomonadati</taxon>
        <taxon>Pseudomonadota</taxon>
        <taxon>Alphaproteobacteria</taxon>
        <taxon>Hyphomicrobiales</taxon>
        <taxon>Stappiaceae</taxon>
        <taxon>Roseibium</taxon>
    </lineage>
</organism>
<dbReference type="InterPro" id="IPR015679">
    <property type="entry name" value="PLipase_D_fam"/>
</dbReference>
<dbReference type="PANTHER" id="PTHR18896">
    <property type="entry name" value="PHOSPHOLIPASE D"/>
    <property type="match status" value="1"/>
</dbReference>
<evidence type="ECO:0000256" key="5">
    <source>
        <dbReference type="ARBA" id="ARBA00022525"/>
    </source>
</evidence>
<dbReference type="PROSITE" id="PS50035">
    <property type="entry name" value="PLD"/>
    <property type="match status" value="2"/>
</dbReference>
<evidence type="ECO:0000256" key="1">
    <source>
        <dbReference type="ARBA" id="ARBA00000798"/>
    </source>
</evidence>
<evidence type="ECO:0000256" key="9">
    <source>
        <dbReference type="ARBA" id="ARBA00029594"/>
    </source>
</evidence>
<dbReference type="EMBL" id="JAPEVI010000003">
    <property type="protein sequence ID" value="MCX2723964.1"/>
    <property type="molecule type" value="Genomic_DNA"/>
</dbReference>
<keyword evidence="6" id="KW-0677">Repeat</keyword>
<reference evidence="11 12" key="1">
    <citation type="journal article" date="2016" name="Int. J. Syst. Evol. Microbiol.">
        <title>Labrenzia salina sp. nov., isolated from the rhizosphere of the halophyte Arthrocnemum macrostachyum.</title>
        <authorList>
            <person name="Camacho M."/>
            <person name="Redondo-Gomez S."/>
            <person name="Rodriguez-Llorente I."/>
            <person name="Rohde M."/>
            <person name="Sproer C."/>
            <person name="Schumann P."/>
            <person name="Klenk H.P."/>
            <person name="Montero-Calasanz M.D.C."/>
        </authorList>
    </citation>
    <scope>NUCLEOTIDE SEQUENCE [LARGE SCALE GENOMIC DNA]</scope>
    <source>
        <strain evidence="11 12">DSM 29163</strain>
    </source>
</reference>
<keyword evidence="7" id="KW-0378">Hydrolase</keyword>
<evidence type="ECO:0000256" key="8">
    <source>
        <dbReference type="ARBA" id="ARBA00023098"/>
    </source>
</evidence>
<dbReference type="RefSeq" id="WP_265963715.1">
    <property type="nucleotide sequence ID" value="NZ_JAPEVI010000003.1"/>
</dbReference>